<evidence type="ECO:0000313" key="2">
    <source>
        <dbReference type="EMBL" id="CAH2069004.1"/>
    </source>
</evidence>
<feature type="compositionally biased region" description="Basic residues" evidence="1">
    <location>
        <begin position="154"/>
        <end position="169"/>
    </location>
</feature>
<reference evidence="2" key="1">
    <citation type="submission" date="2022-03" db="EMBL/GenBank/DDBJ databases">
        <authorList>
            <person name="Martin H S."/>
        </authorList>
    </citation>
    <scope>NUCLEOTIDE SEQUENCE</scope>
</reference>
<feature type="non-terminal residue" evidence="2">
    <location>
        <position position="1"/>
    </location>
</feature>
<feature type="compositionally biased region" description="Low complexity" evidence="1">
    <location>
        <begin position="138"/>
        <end position="148"/>
    </location>
</feature>
<sequence length="258" mass="29911">MHFKMVSSIHRDGHNTKQILFILKRRLNSDEDILESPKKVENLPKAERILPGHTLIKPSLGMLKSAAKYPQAGLSNLVYGNLNNLGITYGKTNERILYTGFRKSNEMLSALLKSILSSNGNAKVYILKDKPLPLNKDLIYSSDPSSDVSEPDYRRRRHKKSKSKYRKRDKYYNGDSSYSTEDTDTDSESSEYEKNPGNPYTIHKNRYKQNWMWNHVMTGDHMNVNPFAPELSKHGPSGVDLLFGRKWWYFNQDDFRPF</sequence>
<protein>
    <submittedName>
        <fullName evidence="2">Uncharacterized protein</fullName>
    </submittedName>
</protein>
<gene>
    <name evidence="2" type="ORF">IPOD504_LOCUS14681</name>
</gene>
<feature type="region of interest" description="Disordered" evidence="1">
    <location>
        <begin position="138"/>
        <end position="201"/>
    </location>
</feature>
<evidence type="ECO:0000313" key="3">
    <source>
        <dbReference type="Proteomes" id="UP000837857"/>
    </source>
</evidence>
<feature type="compositionally biased region" description="Acidic residues" evidence="1">
    <location>
        <begin position="181"/>
        <end position="190"/>
    </location>
</feature>
<dbReference type="Proteomes" id="UP000837857">
    <property type="component" value="Chromosome 5"/>
</dbReference>
<name>A0ABN8IY17_9NEOP</name>
<evidence type="ECO:0000256" key="1">
    <source>
        <dbReference type="SAM" id="MobiDB-lite"/>
    </source>
</evidence>
<accession>A0ABN8IY17</accession>
<organism evidence="2 3">
    <name type="scientific">Iphiclides podalirius</name>
    <name type="common">scarce swallowtail</name>
    <dbReference type="NCBI Taxonomy" id="110791"/>
    <lineage>
        <taxon>Eukaryota</taxon>
        <taxon>Metazoa</taxon>
        <taxon>Ecdysozoa</taxon>
        <taxon>Arthropoda</taxon>
        <taxon>Hexapoda</taxon>
        <taxon>Insecta</taxon>
        <taxon>Pterygota</taxon>
        <taxon>Neoptera</taxon>
        <taxon>Endopterygota</taxon>
        <taxon>Lepidoptera</taxon>
        <taxon>Glossata</taxon>
        <taxon>Ditrysia</taxon>
        <taxon>Papilionoidea</taxon>
        <taxon>Papilionidae</taxon>
        <taxon>Papilioninae</taxon>
        <taxon>Iphiclides</taxon>
    </lineage>
</organism>
<dbReference type="EMBL" id="OW152817">
    <property type="protein sequence ID" value="CAH2069004.1"/>
    <property type="molecule type" value="Genomic_DNA"/>
</dbReference>
<proteinExistence type="predicted"/>
<keyword evidence="3" id="KW-1185">Reference proteome</keyword>